<feature type="compositionally biased region" description="Acidic residues" evidence="1">
    <location>
        <begin position="184"/>
        <end position="197"/>
    </location>
</feature>
<name>A0A023G8B7_AMBTT</name>
<dbReference type="EMBL" id="GBBM01005424">
    <property type="protein sequence ID" value="JAC29994.1"/>
    <property type="molecule type" value="mRNA"/>
</dbReference>
<organism evidence="2">
    <name type="scientific">Amblyomma triste</name>
    <name type="common">Neotropical tick</name>
    <dbReference type="NCBI Taxonomy" id="251400"/>
    <lineage>
        <taxon>Eukaryota</taxon>
        <taxon>Metazoa</taxon>
        <taxon>Ecdysozoa</taxon>
        <taxon>Arthropoda</taxon>
        <taxon>Chelicerata</taxon>
        <taxon>Arachnida</taxon>
        <taxon>Acari</taxon>
        <taxon>Parasitiformes</taxon>
        <taxon>Ixodida</taxon>
        <taxon>Ixodoidea</taxon>
        <taxon>Ixodidae</taxon>
        <taxon>Amblyomminae</taxon>
        <taxon>Amblyomma</taxon>
    </lineage>
</organism>
<feature type="region of interest" description="Disordered" evidence="1">
    <location>
        <begin position="1"/>
        <end position="34"/>
    </location>
</feature>
<feature type="region of interest" description="Disordered" evidence="1">
    <location>
        <begin position="165"/>
        <end position="272"/>
    </location>
</feature>
<protein>
    <submittedName>
        <fullName evidence="2">Uncharacterized protein</fullName>
    </submittedName>
</protein>
<sequence length="272" mass="29084">MVTGSGVRQPAPKSFVSRQAKGHASPELSKNLDPADILESLEVAKMSAWTANRGSGTIDDCKLDDEVNDAMEAEAGLESLLGKEAGVNHSGDGQDDIDDIQPTVQHMGVSDIKDDDGHGSQEPWNAADQAALLEDIKAVESLGEYGTDSLDFFVAPRNVMSMQGQEGLLNFADSSPPPQQQIGNEDDDVADMSDESDGGGGPALTNEKLMEPRAEEGDEKPCTSQCRTRSRETPVKRSCPCCEDSSPKKRLTRSSSSSGKTRSATKKVVRTR</sequence>
<evidence type="ECO:0000256" key="1">
    <source>
        <dbReference type="SAM" id="MobiDB-lite"/>
    </source>
</evidence>
<evidence type="ECO:0000313" key="2">
    <source>
        <dbReference type="EMBL" id="JAC29994.1"/>
    </source>
</evidence>
<dbReference type="AlphaFoldDB" id="A0A023G8B7"/>
<feature type="compositionally biased region" description="Low complexity" evidence="1">
    <location>
        <begin position="253"/>
        <end position="262"/>
    </location>
</feature>
<accession>A0A023G8B7</accession>
<feature type="compositionally biased region" description="Basic and acidic residues" evidence="1">
    <location>
        <begin position="208"/>
        <end position="221"/>
    </location>
</feature>
<proteinExistence type="evidence at transcript level"/>
<reference evidence="2" key="1">
    <citation type="submission" date="2014-03" db="EMBL/GenBank/DDBJ databases">
        <title>The sialotranscriptome of Amblyomma triste, Amblyomma parvum and Amblyomma cajennense ticks, uncovered by 454-based RNA-seq.</title>
        <authorList>
            <person name="Garcia G.R."/>
            <person name="Gardinassi L.G."/>
            <person name="Ribeiro J.M."/>
            <person name="Anatriello E."/>
            <person name="Ferreira B.R."/>
            <person name="Moreira H.N."/>
            <person name="Mafra C."/>
            <person name="Olegario M.M."/>
            <person name="Szabo P.J."/>
            <person name="Miranda-Santos I.K."/>
            <person name="Maruyama S.R."/>
        </authorList>
    </citation>
    <scope>NUCLEOTIDE SEQUENCE</scope>
    <source>
        <strain evidence="2">Mato Grasso do Sul</strain>
        <tissue evidence="2">Salivary glands</tissue>
    </source>
</reference>
<feature type="compositionally biased region" description="Basic residues" evidence="1">
    <location>
        <begin position="263"/>
        <end position="272"/>
    </location>
</feature>